<sequence>MNIKFEQDPRWVEPEVIIRSNDPKLAAKLKAQLDATEATLAVYQGAKESYLPLAAIIFIQTEGGQLQVHTKDDLYLSKERLYTLAARLPGIFLQVSKSTIINLLAVSALNRSLSNCLVSFGGTHKQIYASRRYYKQLTERLDEMRGL</sequence>
<dbReference type="GO" id="GO:0003677">
    <property type="term" value="F:DNA binding"/>
    <property type="evidence" value="ECO:0007669"/>
    <property type="project" value="UniProtKB-KW"/>
</dbReference>
<accession>A0ABW4BD45</accession>
<dbReference type="Gene3D" id="2.40.50.1020">
    <property type="entry name" value="LytTr DNA-binding domain"/>
    <property type="match status" value="1"/>
</dbReference>
<dbReference type="PROSITE" id="PS50930">
    <property type="entry name" value="HTH_LYTTR"/>
    <property type="match status" value="1"/>
</dbReference>
<dbReference type="EMBL" id="JBHTOA010000016">
    <property type="protein sequence ID" value="MFD1398244.1"/>
    <property type="molecule type" value="Genomic_DNA"/>
</dbReference>
<protein>
    <submittedName>
        <fullName evidence="2">LytTR family DNA-binding domain-containing protein</fullName>
    </submittedName>
</protein>
<comment type="caution">
    <text evidence="2">The sequence shown here is derived from an EMBL/GenBank/DDBJ whole genome shotgun (WGS) entry which is preliminary data.</text>
</comment>
<gene>
    <name evidence="2" type="ORF">ACFQ41_02855</name>
</gene>
<keyword evidence="2" id="KW-0238">DNA-binding</keyword>
<feature type="domain" description="HTH LytTR-type" evidence="1">
    <location>
        <begin position="50"/>
        <end position="143"/>
    </location>
</feature>
<evidence type="ECO:0000313" key="3">
    <source>
        <dbReference type="Proteomes" id="UP001597199"/>
    </source>
</evidence>
<dbReference type="InterPro" id="IPR007492">
    <property type="entry name" value="LytTR_DNA-bd_dom"/>
</dbReference>
<proteinExistence type="predicted"/>
<dbReference type="PANTHER" id="PTHR37299:SF4">
    <property type="entry name" value="TRANSCRIPTIONAL REGULATOR"/>
    <property type="match status" value="1"/>
</dbReference>
<keyword evidence="3" id="KW-1185">Reference proteome</keyword>
<dbReference type="RefSeq" id="WP_204117891.1">
    <property type="nucleotide sequence ID" value="NZ_BOLV01000001.1"/>
</dbReference>
<evidence type="ECO:0000259" key="1">
    <source>
        <dbReference type="PROSITE" id="PS50930"/>
    </source>
</evidence>
<name>A0ABW4BD45_9LACO</name>
<reference evidence="3" key="1">
    <citation type="journal article" date="2019" name="Int. J. Syst. Evol. Microbiol.">
        <title>The Global Catalogue of Microorganisms (GCM) 10K type strain sequencing project: providing services to taxonomists for standard genome sequencing and annotation.</title>
        <authorList>
            <consortium name="The Broad Institute Genomics Platform"/>
            <consortium name="The Broad Institute Genome Sequencing Center for Infectious Disease"/>
            <person name="Wu L."/>
            <person name="Ma J."/>
        </authorList>
    </citation>
    <scope>NUCLEOTIDE SEQUENCE [LARGE SCALE GENOMIC DNA]</scope>
    <source>
        <strain evidence="3">CCM 9110</strain>
    </source>
</reference>
<dbReference type="SMART" id="SM00850">
    <property type="entry name" value="LytTR"/>
    <property type="match status" value="1"/>
</dbReference>
<dbReference type="Pfam" id="PF04397">
    <property type="entry name" value="LytTR"/>
    <property type="match status" value="1"/>
</dbReference>
<dbReference type="PANTHER" id="PTHR37299">
    <property type="entry name" value="TRANSCRIPTIONAL REGULATOR-RELATED"/>
    <property type="match status" value="1"/>
</dbReference>
<evidence type="ECO:0000313" key="2">
    <source>
        <dbReference type="EMBL" id="MFD1398244.1"/>
    </source>
</evidence>
<dbReference type="Proteomes" id="UP001597199">
    <property type="component" value="Unassembled WGS sequence"/>
</dbReference>
<organism evidence="2 3">
    <name type="scientific">Lacticaseibacillus suilingensis</name>
    <dbReference type="NCBI Taxonomy" id="2799577"/>
    <lineage>
        <taxon>Bacteria</taxon>
        <taxon>Bacillati</taxon>
        <taxon>Bacillota</taxon>
        <taxon>Bacilli</taxon>
        <taxon>Lactobacillales</taxon>
        <taxon>Lactobacillaceae</taxon>
        <taxon>Lacticaseibacillus</taxon>
    </lineage>
</organism>
<dbReference type="InterPro" id="IPR046947">
    <property type="entry name" value="LytR-like"/>
</dbReference>